<comment type="function">
    <text evidence="8 10">Catalyzes the hydrolysis of glutamine to glutamate and ammonia as part of the biosynthesis of pyridoxal 5'-phosphate. The resulting ammonia molecule is channeled to the active site of PdxS.</text>
</comment>
<dbReference type="RefSeq" id="WP_148601141.1">
    <property type="nucleotide sequence ID" value="NZ_VSLD01000004.1"/>
</dbReference>
<dbReference type="GO" id="GO:0006543">
    <property type="term" value="P:L-glutamine catabolic process"/>
    <property type="evidence" value="ECO:0007669"/>
    <property type="project" value="UniProtKB-UniRule"/>
</dbReference>
<feature type="region of interest" description="Disordered" evidence="13">
    <location>
        <begin position="196"/>
        <end position="221"/>
    </location>
</feature>
<dbReference type="PROSITE" id="PS01236">
    <property type="entry name" value="PDXT_SNO_1"/>
    <property type="match status" value="1"/>
</dbReference>
<dbReference type="GO" id="GO:0004359">
    <property type="term" value="F:glutaminase activity"/>
    <property type="evidence" value="ECO:0007669"/>
    <property type="project" value="UniProtKB-UniRule"/>
</dbReference>
<protein>
    <recommendedName>
        <fullName evidence="10">Pyridoxal 5'-phosphate synthase subunit PdxT</fullName>
        <ecNumber evidence="10">4.3.3.6</ecNumber>
    </recommendedName>
    <alternativeName>
        <fullName evidence="10">Pdx2</fullName>
    </alternativeName>
    <alternativeName>
        <fullName evidence="10">Pyridoxal 5'-phosphate synthase glutaminase subunit</fullName>
        <ecNumber evidence="10">3.5.1.2</ecNumber>
    </alternativeName>
</protein>
<dbReference type="NCBIfam" id="TIGR03800">
    <property type="entry name" value="PLP_synth_Pdx2"/>
    <property type="match status" value="1"/>
</dbReference>
<dbReference type="OrthoDB" id="9810320at2"/>
<comment type="caution">
    <text evidence="14">The sequence shown here is derived from an EMBL/GenBank/DDBJ whole genome shotgun (WGS) entry which is preliminary data.</text>
</comment>
<keyword evidence="2 10" id="KW-0378">Hydrolase</keyword>
<evidence type="ECO:0000256" key="3">
    <source>
        <dbReference type="ARBA" id="ARBA00022898"/>
    </source>
</evidence>
<evidence type="ECO:0000256" key="6">
    <source>
        <dbReference type="ARBA" id="ARBA00047992"/>
    </source>
</evidence>
<evidence type="ECO:0000256" key="13">
    <source>
        <dbReference type="SAM" id="MobiDB-lite"/>
    </source>
</evidence>
<keyword evidence="15" id="KW-1185">Reference proteome</keyword>
<evidence type="ECO:0000256" key="10">
    <source>
        <dbReference type="HAMAP-Rule" id="MF_01615"/>
    </source>
</evidence>
<dbReference type="InterPro" id="IPR002161">
    <property type="entry name" value="PdxT/SNO"/>
</dbReference>
<keyword evidence="5 10" id="KW-0456">Lyase</keyword>
<dbReference type="EC" id="3.5.1.2" evidence="10"/>
<evidence type="ECO:0000313" key="14">
    <source>
        <dbReference type="EMBL" id="TYC98664.1"/>
    </source>
</evidence>
<accession>A0A5D0XPX3</accession>
<gene>
    <name evidence="10 14" type="primary">pdxT</name>
    <name evidence="14" type="ORF">FQ377_10165</name>
</gene>
<dbReference type="GO" id="GO:0008614">
    <property type="term" value="P:pyridoxine metabolic process"/>
    <property type="evidence" value="ECO:0007669"/>
    <property type="project" value="TreeGrafter"/>
</dbReference>
<dbReference type="CDD" id="cd01749">
    <property type="entry name" value="GATase1_PB"/>
    <property type="match status" value="1"/>
</dbReference>
<proteinExistence type="inferred from homology"/>
<evidence type="ECO:0000256" key="9">
    <source>
        <dbReference type="ARBA" id="ARBA00064749"/>
    </source>
</evidence>
<keyword evidence="3 10" id="KW-0663">Pyridoxal phosphate</keyword>
<evidence type="ECO:0000256" key="1">
    <source>
        <dbReference type="ARBA" id="ARBA00008345"/>
    </source>
</evidence>
<feature type="active site" description="Charge relay system" evidence="10 11">
    <location>
        <position position="242"/>
    </location>
</feature>
<dbReference type="InterPro" id="IPR029062">
    <property type="entry name" value="Class_I_gatase-like"/>
</dbReference>
<dbReference type="GO" id="GO:1903600">
    <property type="term" value="C:glutaminase complex"/>
    <property type="evidence" value="ECO:0007669"/>
    <property type="project" value="TreeGrafter"/>
</dbReference>
<dbReference type="Gene3D" id="3.40.50.880">
    <property type="match status" value="1"/>
</dbReference>
<evidence type="ECO:0000256" key="11">
    <source>
        <dbReference type="PIRSR" id="PIRSR005639-1"/>
    </source>
</evidence>
<dbReference type="PANTHER" id="PTHR31559">
    <property type="entry name" value="PYRIDOXAL 5'-PHOSPHATE SYNTHASE SUBUNIT SNO"/>
    <property type="match status" value="1"/>
</dbReference>
<comment type="pathway">
    <text evidence="10">Cofactor biosynthesis; pyridoxal 5'-phosphate biosynthesis.</text>
</comment>
<dbReference type="HAMAP" id="MF_01615">
    <property type="entry name" value="PdxT"/>
    <property type="match status" value="1"/>
</dbReference>
<evidence type="ECO:0000256" key="12">
    <source>
        <dbReference type="PIRSR" id="PIRSR005639-2"/>
    </source>
</evidence>
<dbReference type="PIRSF" id="PIRSF005639">
    <property type="entry name" value="Glut_amidoT_SNO"/>
    <property type="match status" value="1"/>
</dbReference>
<dbReference type="InterPro" id="IPR021196">
    <property type="entry name" value="PdxT/SNO_CS"/>
</dbReference>
<organism evidence="14 15">
    <name type="scientific">Arthrobacter echini</name>
    <dbReference type="NCBI Taxonomy" id="1529066"/>
    <lineage>
        <taxon>Bacteria</taxon>
        <taxon>Bacillati</taxon>
        <taxon>Actinomycetota</taxon>
        <taxon>Actinomycetes</taxon>
        <taxon>Micrococcales</taxon>
        <taxon>Micrococcaceae</taxon>
        <taxon>Arthrobacter</taxon>
    </lineage>
</organism>
<dbReference type="PROSITE" id="PS51130">
    <property type="entry name" value="PDXT_SNO_2"/>
    <property type="match status" value="1"/>
</dbReference>
<dbReference type="GO" id="GO:0005829">
    <property type="term" value="C:cytosol"/>
    <property type="evidence" value="ECO:0007669"/>
    <property type="project" value="TreeGrafter"/>
</dbReference>
<comment type="subunit">
    <text evidence="9 10">In the presence of PdxS, forms a dodecamer of heterodimers. Only shows activity in the heterodimer.</text>
</comment>
<dbReference type="AlphaFoldDB" id="A0A5D0XPX3"/>
<comment type="similarity">
    <text evidence="1 10">Belongs to the glutaminase PdxT/SNO family.</text>
</comment>
<evidence type="ECO:0000256" key="8">
    <source>
        <dbReference type="ARBA" id="ARBA00054599"/>
    </source>
</evidence>
<dbReference type="EC" id="4.3.3.6" evidence="10"/>
<evidence type="ECO:0000256" key="4">
    <source>
        <dbReference type="ARBA" id="ARBA00022962"/>
    </source>
</evidence>
<evidence type="ECO:0000313" key="15">
    <source>
        <dbReference type="Proteomes" id="UP000323410"/>
    </source>
</evidence>
<feature type="active site" description="Charge relay system" evidence="10 11">
    <location>
        <position position="244"/>
    </location>
</feature>
<dbReference type="FunFam" id="3.40.50.880:FF:000010">
    <property type="entry name" value="uncharacterized protein LOC100176842 isoform X2"/>
    <property type="match status" value="1"/>
</dbReference>
<evidence type="ECO:0000256" key="7">
    <source>
        <dbReference type="ARBA" id="ARBA00049534"/>
    </source>
</evidence>
<reference evidence="14 15" key="1">
    <citation type="submission" date="2019-08" db="EMBL/GenBank/DDBJ databases">
        <title>Genone of Arthrobacter echini P9.</title>
        <authorList>
            <person name="Bowman J.P."/>
        </authorList>
    </citation>
    <scope>NUCLEOTIDE SEQUENCE [LARGE SCALE GENOMIC DNA]</scope>
    <source>
        <strain evidence="14 15">P9</strain>
    </source>
</reference>
<evidence type="ECO:0000256" key="2">
    <source>
        <dbReference type="ARBA" id="ARBA00022801"/>
    </source>
</evidence>
<dbReference type="UniPathway" id="UPA00245"/>
<dbReference type="EMBL" id="VSLD01000004">
    <property type="protein sequence ID" value="TYC98664.1"/>
    <property type="molecule type" value="Genomic_DNA"/>
</dbReference>
<dbReference type="Pfam" id="PF01174">
    <property type="entry name" value="SNO"/>
    <property type="match status" value="1"/>
</dbReference>
<feature type="region of interest" description="Disordered" evidence="13">
    <location>
        <begin position="1"/>
        <end position="28"/>
    </location>
</feature>
<feature type="binding site" evidence="10 12">
    <location>
        <begin position="78"/>
        <end position="80"/>
    </location>
    <ligand>
        <name>L-glutamine</name>
        <dbReference type="ChEBI" id="CHEBI:58359"/>
    </ligand>
</feature>
<feature type="binding site" evidence="10 12">
    <location>
        <position position="144"/>
    </location>
    <ligand>
        <name>L-glutamine</name>
        <dbReference type="ChEBI" id="CHEBI:58359"/>
    </ligand>
</feature>
<comment type="catalytic activity">
    <reaction evidence="6 10">
        <text>aldehydo-D-ribose 5-phosphate + D-glyceraldehyde 3-phosphate + L-glutamine = pyridoxal 5'-phosphate + L-glutamate + phosphate + 3 H2O + H(+)</text>
        <dbReference type="Rhea" id="RHEA:31507"/>
        <dbReference type="ChEBI" id="CHEBI:15377"/>
        <dbReference type="ChEBI" id="CHEBI:15378"/>
        <dbReference type="ChEBI" id="CHEBI:29985"/>
        <dbReference type="ChEBI" id="CHEBI:43474"/>
        <dbReference type="ChEBI" id="CHEBI:58273"/>
        <dbReference type="ChEBI" id="CHEBI:58359"/>
        <dbReference type="ChEBI" id="CHEBI:59776"/>
        <dbReference type="ChEBI" id="CHEBI:597326"/>
        <dbReference type="EC" id="4.3.3.6"/>
    </reaction>
</comment>
<dbReference type="GO" id="GO:0042823">
    <property type="term" value="P:pyridoxal phosphate biosynthetic process"/>
    <property type="evidence" value="ECO:0007669"/>
    <property type="project" value="UniProtKB-UniRule"/>
</dbReference>
<dbReference type="Proteomes" id="UP000323410">
    <property type="component" value="Unassembled WGS sequence"/>
</dbReference>
<feature type="compositionally biased region" description="Low complexity" evidence="13">
    <location>
        <begin position="205"/>
        <end position="219"/>
    </location>
</feature>
<comment type="catalytic activity">
    <reaction evidence="7 10">
        <text>L-glutamine + H2O = L-glutamate + NH4(+)</text>
        <dbReference type="Rhea" id="RHEA:15889"/>
        <dbReference type="ChEBI" id="CHEBI:15377"/>
        <dbReference type="ChEBI" id="CHEBI:28938"/>
        <dbReference type="ChEBI" id="CHEBI:29985"/>
        <dbReference type="ChEBI" id="CHEBI:58359"/>
        <dbReference type="EC" id="3.5.1.2"/>
    </reaction>
</comment>
<dbReference type="GO" id="GO:0036381">
    <property type="term" value="F:pyridoxal 5'-phosphate synthase (glutamine hydrolysing) activity"/>
    <property type="evidence" value="ECO:0007669"/>
    <property type="project" value="UniProtKB-UniRule"/>
</dbReference>
<name>A0A5D0XPX3_9MICC</name>
<dbReference type="PROSITE" id="PS51273">
    <property type="entry name" value="GATASE_TYPE_1"/>
    <property type="match status" value="1"/>
</dbReference>
<dbReference type="PANTHER" id="PTHR31559:SF0">
    <property type="entry name" value="PYRIDOXAL 5'-PHOSPHATE SYNTHASE SUBUNIT SNO1-RELATED"/>
    <property type="match status" value="1"/>
</dbReference>
<evidence type="ECO:0000256" key="5">
    <source>
        <dbReference type="ARBA" id="ARBA00023239"/>
    </source>
</evidence>
<dbReference type="SUPFAM" id="SSF52317">
    <property type="entry name" value="Class I glutamine amidotransferase-like"/>
    <property type="match status" value="1"/>
</dbReference>
<feature type="binding site" evidence="10 12">
    <location>
        <begin position="174"/>
        <end position="175"/>
    </location>
    <ligand>
        <name>L-glutamine</name>
        <dbReference type="ChEBI" id="CHEBI:58359"/>
    </ligand>
</feature>
<feature type="active site" description="Nucleophile" evidence="10 11">
    <location>
        <position position="110"/>
    </location>
</feature>
<keyword evidence="4 10" id="KW-0315">Glutamine amidotransferase</keyword>
<sequence length="263" mass="27404">MTSSPPASGTAAPHRPADLPDAPTGRPAPSRTLCVGVLAVQGDVREHINTIESLGGRAVPVRRPAELAALDGLIIPGGESTTMDRLTRIFGLAEPLRDLIGSGLPVYGSCAGMIMLSDVIADPSVDQLGQPQQSLGGLDMVVRRNAFGRQRESFETDLAFTGLAGHTPVRAVFIRAPWVEKVGDGVQVLAEVPAGGTPAAGPLEGTTGPRRGVPPGDTDAGAEPVARIVAVRSGNLLATSFHPEITGERRVHELFIRMIRGEA</sequence>